<reference evidence="1" key="1">
    <citation type="submission" date="2020-03" db="EMBL/GenBank/DDBJ databases">
        <title>The deep terrestrial virosphere.</title>
        <authorList>
            <person name="Holmfeldt K."/>
            <person name="Nilsson E."/>
            <person name="Simone D."/>
            <person name="Lopez-Fernandez M."/>
            <person name="Wu X."/>
            <person name="de Brujin I."/>
            <person name="Lundin D."/>
            <person name="Andersson A."/>
            <person name="Bertilsson S."/>
            <person name="Dopson M."/>
        </authorList>
    </citation>
    <scope>NUCLEOTIDE SEQUENCE</scope>
    <source>
        <strain evidence="1">TM448A03054</strain>
    </source>
</reference>
<name>A0A6H1ZZF8_9ZZZZ</name>
<dbReference type="AlphaFoldDB" id="A0A6H1ZZF8"/>
<gene>
    <name evidence="1" type="ORF">TM448A03054_0014</name>
</gene>
<evidence type="ECO:0000313" key="1">
    <source>
        <dbReference type="EMBL" id="QJA52869.1"/>
    </source>
</evidence>
<proteinExistence type="predicted"/>
<sequence>MSERRRVNFKEVDVQRMSLTVRVCLVLLDCLVRWLHRRGYEVFDPRNGDDIKSLDVGRGWV</sequence>
<accession>A0A6H1ZZF8</accession>
<organism evidence="1">
    <name type="scientific">viral metagenome</name>
    <dbReference type="NCBI Taxonomy" id="1070528"/>
    <lineage>
        <taxon>unclassified sequences</taxon>
        <taxon>metagenomes</taxon>
        <taxon>organismal metagenomes</taxon>
    </lineage>
</organism>
<protein>
    <submittedName>
        <fullName evidence="1">Uncharacterized protein</fullName>
    </submittedName>
</protein>
<dbReference type="EMBL" id="MT144374">
    <property type="protein sequence ID" value="QJA52869.1"/>
    <property type="molecule type" value="Genomic_DNA"/>
</dbReference>